<evidence type="ECO:0000313" key="5">
    <source>
        <dbReference type="EMBL" id="MBD3324502.1"/>
    </source>
</evidence>
<dbReference type="InterPro" id="IPR050153">
    <property type="entry name" value="Metal_Ion_Import_ABC"/>
</dbReference>
<dbReference type="Proteomes" id="UP000649604">
    <property type="component" value="Unassembled WGS sequence"/>
</dbReference>
<proteinExistence type="predicted"/>
<keyword evidence="2" id="KW-0547">Nucleotide-binding</keyword>
<protein>
    <submittedName>
        <fullName evidence="5">ATP-binding cassette domain-containing protein</fullName>
    </submittedName>
</protein>
<feature type="domain" description="ABC transporter" evidence="4">
    <location>
        <begin position="5"/>
        <end position="239"/>
    </location>
</feature>
<dbReference type="GO" id="GO:0005524">
    <property type="term" value="F:ATP binding"/>
    <property type="evidence" value="ECO:0007669"/>
    <property type="project" value="UniProtKB-KW"/>
</dbReference>
<dbReference type="Gene3D" id="3.40.50.300">
    <property type="entry name" value="P-loop containing nucleotide triphosphate hydrolases"/>
    <property type="match status" value="1"/>
</dbReference>
<dbReference type="SMART" id="SM00382">
    <property type="entry name" value="AAA"/>
    <property type="match status" value="1"/>
</dbReference>
<dbReference type="InterPro" id="IPR027417">
    <property type="entry name" value="P-loop_NTPase"/>
</dbReference>
<dbReference type="InterPro" id="IPR003439">
    <property type="entry name" value="ABC_transporter-like_ATP-bd"/>
</dbReference>
<dbReference type="PANTHER" id="PTHR42734">
    <property type="entry name" value="METAL TRANSPORT SYSTEM ATP-BINDING PROTEIN TM_0124-RELATED"/>
    <property type="match status" value="1"/>
</dbReference>
<evidence type="ECO:0000256" key="2">
    <source>
        <dbReference type="ARBA" id="ARBA00022741"/>
    </source>
</evidence>
<keyword evidence="1" id="KW-0813">Transport</keyword>
<dbReference type="SUPFAM" id="SSF52540">
    <property type="entry name" value="P-loop containing nucleoside triphosphate hydrolases"/>
    <property type="match status" value="1"/>
</dbReference>
<gene>
    <name evidence="5" type="ORF">GF339_07950</name>
</gene>
<name>A0A9D5JV50_9BACT</name>
<evidence type="ECO:0000256" key="1">
    <source>
        <dbReference type="ARBA" id="ARBA00022448"/>
    </source>
</evidence>
<organism evidence="5 6">
    <name type="scientific">candidate division KSB3 bacterium</name>
    <dbReference type="NCBI Taxonomy" id="2044937"/>
    <lineage>
        <taxon>Bacteria</taxon>
        <taxon>candidate division KSB3</taxon>
    </lineage>
</organism>
<dbReference type="PROSITE" id="PS50893">
    <property type="entry name" value="ABC_TRANSPORTER_2"/>
    <property type="match status" value="1"/>
</dbReference>
<dbReference type="Pfam" id="PF00005">
    <property type="entry name" value="ABC_tran"/>
    <property type="match status" value="1"/>
</dbReference>
<accession>A0A9D5JV50</accession>
<evidence type="ECO:0000259" key="4">
    <source>
        <dbReference type="PROSITE" id="PS50893"/>
    </source>
</evidence>
<evidence type="ECO:0000313" key="6">
    <source>
        <dbReference type="Proteomes" id="UP000649604"/>
    </source>
</evidence>
<comment type="caution">
    <text evidence="5">The sequence shown here is derived from an EMBL/GenBank/DDBJ whole genome shotgun (WGS) entry which is preliminary data.</text>
</comment>
<sequence length="267" mass="31167">MSQDITFKNVTFRYPIASSSVFENLSLTLSKGVTAFVGQNGTGKTTLLLLAAGLLLPTEGKVYVQGVDTADLHEDEQRRQRYVSFIYQNMEFETEEPIESLLHFVYEQGFYEQPEPHFIDTLIHNFELEHCLAKKTQEISKGELQRVILAFSLLYGSRIVIMDEPIFAMEGPQKYHAMRFLTDFAKQRGVSLYYAVHELDISQRYSDFTVLLKKDDSLLYGRTPKVLTRERLEEAYEIPLVFLKQKEMLYRHMLKVKDEEKRKHFLN</sequence>
<evidence type="ECO:0000256" key="3">
    <source>
        <dbReference type="ARBA" id="ARBA00022840"/>
    </source>
</evidence>
<reference evidence="5" key="1">
    <citation type="submission" date="2019-11" db="EMBL/GenBank/DDBJ databases">
        <title>Microbial mats filling the niche in hypersaline microbial mats.</title>
        <authorList>
            <person name="Wong H.L."/>
            <person name="Macleod F.I."/>
            <person name="White R.A. III"/>
            <person name="Burns B.P."/>
        </authorList>
    </citation>
    <scope>NUCLEOTIDE SEQUENCE</scope>
    <source>
        <strain evidence="5">Rbin_158</strain>
    </source>
</reference>
<dbReference type="InterPro" id="IPR003593">
    <property type="entry name" value="AAA+_ATPase"/>
</dbReference>
<keyword evidence="3 5" id="KW-0067">ATP-binding</keyword>
<dbReference type="AlphaFoldDB" id="A0A9D5JV50"/>
<dbReference type="GO" id="GO:0016887">
    <property type="term" value="F:ATP hydrolysis activity"/>
    <property type="evidence" value="ECO:0007669"/>
    <property type="project" value="InterPro"/>
</dbReference>
<dbReference type="EMBL" id="WJJP01000246">
    <property type="protein sequence ID" value="MBD3324502.1"/>
    <property type="molecule type" value="Genomic_DNA"/>
</dbReference>